<evidence type="ECO:0000313" key="3">
    <source>
        <dbReference type="Proteomes" id="UP000053784"/>
    </source>
</evidence>
<comment type="caution">
    <text evidence="2">The sequence shown here is derived from an EMBL/GenBank/DDBJ whole genome shotgun (WGS) entry which is preliminary data.</text>
</comment>
<dbReference type="InterPro" id="IPR016502">
    <property type="entry name" value="T2SSS_2"/>
</dbReference>
<organism evidence="2 3">
    <name type="scientific">Candidatus Photodesmus blepharonis</name>
    <dbReference type="NCBI Taxonomy" id="1179155"/>
    <lineage>
        <taxon>Bacteria</taxon>
        <taxon>Pseudomonadati</taxon>
        <taxon>Pseudomonadota</taxon>
        <taxon>Gammaproteobacteria</taxon>
        <taxon>Vibrionales</taxon>
        <taxon>Vibrionaceae</taxon>
        <taxon>Candidatus Photodesmus</taxon>
    </lineage>
</organism>
<keyword evidence="3" id="KW-1185">Reference proteome</keyword>
<protein>
    <recommendedName>
        <fullName evidence="4">Lipoprotein</fullName>
    </recommendedName>
</protein>
<dbReference type="eggNOG" id="ENOG5031SMA">
    <property type="taxonomic scope" value="Bacteria"/>
</dbReference>
<dbReference type="AlphaFoldDB" id="A0A084CPB0"/>
<evidence type="ECO:0008006" key="4">
    <source>
        <dbReference type="Google" id="ProtNLM"/>
    </source>
</evidence>
<proteinExistence type="predicted"/>
<dbReference type="EMBL" id="JGVK01000003">
    <property type="protein sequence ID" value="KEY91639.1"/>
    <property type="molecule type" value="Genomic_DNA"/>
</dbReference>
<dbReference type="Proteomes" id="UP000053784">
    <property type="component" value="Unassembled WGS sequence"/>
</dbReference>
<dbReference type="RefSeq" id="WP_034413081.1">
    <property type="nucleotide sequence ID" value="NZ_JGVK01000003.1"/>
</dbReference>
<evidence type="ECO:0000313" key="2">
    <source>
        <dbReference type="EMBL" id="KEY91639.1"/>
    </source>
</evidence>
<evidence type="ECO:0000256" key="1">
    <source>
        <dbReference type="SAM" id="SignalP"/>
    </source>
</evidence>
<feature type="signal peptide" evidence="1">
    <location>
        <begin position="1"/>
        <end position="23"/>
    </location>
</feature>
<reference evidence="2 3" key="1">
    <citation type="submission" date="2014-03" db="EMBL/GenBank/DDBJ databases">
        <title>Selection and divergence in the genomes of co-occurring obligate luminous symbionts with specific hosts.</title>
        <authorList>
            <person name="Hendry T.A."/>
            <person name="de Wet J.R."/>
            <person name="Dunlap P.V."/>
        </authorList>
    </citation>
    <scope>NUCLEOTIDE SEQUENCE [LARGE SCALE GENOMIC DNA]</scope>
    <source>
        <strain evidence="2 3">Ppalp.1</strain>
    </source>
</reference>
<dbReference type="Pfam" id="PF16549">
    <property type="entry name" value="T2SSS_2"/>
    <property type="match status" value="1"/>
</dbReference>
<dbReference type="PROSITE" id="PS51257">
    <property type="entry name" value="PROKAR_LIPOPROTEIN"/>
    <property type="match status" value="1"/>
</dbReference>
<dbReference type="STRING" id="1179155.CF67_11018"/>
<feature type="chain" id="PRO_5001773303" description="Lipoprotein" evidence="1">
    <location>
        <begin position="24"/>
        <end position="127"/>
    </location>
</feature>
<keyword evidence="1" id="KW-0732">Signal</keyword>
<name>A0A084CPB0_9GAMM</name>
<accession>A0A084CPB0</accession>
<gene>
    <name evidence="2" type="ORF">CF67_11018</name>
</gene>
<dbReference type="Gene3D" id="3.30.300.250">
    <property type="match status" value="1"/>
</dbReference>
<dbReference type="OrthoDB" id="5891336at2"/>
<sequence>MNKKRVALLSLALLTACSLSSNNQTQLELIAENRANLLNSKLPLERGLLSIMHVVAKKTTIEISILYNKDVKNTGTLNKILNVSTRNYCQNPDIKKNLNVGIKYLIKIHNNRGRLITEQHIDQNSCS</sequence>